<dbReference type="KEGG" id="ibu:IB211_02030"/>
<evidence type="ECO:0000313" key="3">
    <source>
        <dbReference type="Proteomes" id="UP000064844"/>
    </source>
</evidence>
<dbReference type="eggNOG" id="ENOG5033940">
    <property type="taxonomic scope" value="Bacteria"/>
</dbReference>
<sequence length="170" mass="17584">MADEFADKLNAVLGNPEAMGQIMSLARSLTGDSGDEGGSQPPIQPPVESMPAPASPASAAPSTQLPDLSGIMNMLGGLTGGGGHQGGAPTSNPLAALGDLDPRVLQAGMRLLSELGSTDDRKTALLTALRPFVKEERFAKVDRAIQVAKLSRVIRVAFQLFKEGGGQEHV</sequence>
<feature type="compositionally biased region" description="Gly residues" evidence="1">
    <location>
        <begin position="77"/>
        <end position="86"/>
    </location>
</feature>
<feature type="compositionally biased region" description="Low complexity" evidence="1">
    <location>
        <begin position="49"/>
        <end position="62"/>
    </location>
</feature>
<feature type="region of interest" description="Disordered" evidence="1">
    <location>
        <begin position="25"/>
        <end position="93"/>
    </location>
</feature>
<dbReference type="EMBL" id="CP011307">
    <property type="protein sequence ID" value="ALP94421.1"/>
    <property type="molecule type" value="Genomic_DNA"/>
</dbReference>
<accession>A0A0S2W517</accession>
<dbReference type="Proteomes" id="UP000064844">
    <property type="component" value="Chromosome"/>
</dbReference>
<proteinExistence type="predicted"/>
<name>A0A0S2W517_9FIRM</name>
<keyword evidence="3" id="KW-1185">Reference proteome</keyword>
<evidence type="ECO:0000313" key="2">
    <source>
        <dbReference type="EMBL" id="ALP94421.1"/>
    </source>
</evidence>
<protein>
    <submittedName>
        <fullName evidence="2">Uncharacterized protein</fullName>
    </submittedName>
</protein>
<gene>
    <name evidence="2" type="ORF">IB211_02030</name>
</gene>
<dbReference type="AlphaFoldDB" id="A0A0S2W517"/>
<reference evidence="3" key="2">
    <citation type="submission" date="2015-04" db="EMBL/GenBank/DDBJ databases">
        <title>A butyrogenic pathway from the amino acid lysine in a human gut commensal.</title>
        <authorList>
            <person name="de Vos W.M."/>
            <person name="Bui N.T.P."/>
            <person name="Plugge C.M."/>
            <person name="Ritari J."/>
        </authorList>
    </citation>
    <scope>NUCLEOTIDE SEQUENCE [LARGE SCALE GENOMIC DNA]</scope>
    <source>
        <strain evidence="3">AF211</strain>
    </source>
</reference>
<reference evidence="2 3" key="1">
    <citation type="journal article" date="2015" name="Nat. Commun.">
        <title>Production of butyrate from lysine and the Amadori product fructoselysine by a human gut commensal.</title>
        <authorList>
            <person name="Bui T.P."/>
            <person name="Ritari J."/>
            <person name="Boeren S."/>
            <person name="de Waard P."/>
            <person name="Plugge C.M."/>
            <person name="de Vos W.M."/>
        </authorList>
    </citation>
    <scope>NUCLEOTIDE SEQUENCE [LARGE SCALE GENOMIC DNA]</scope>
    <source>
        <strain evidence="2 3">AF211</strain>
    </source>
</reference>
<organism evidence="2 3">
    <name type="scientific">Intestinimonas butyriciproducens</name>
    <dbReference type="NCBI Taxonomy" id="1297617"/>
    <lineage>
        <taxon>Bacteria</taxon>
        <taxon>Bacillati</taxon>
        <taxon>Bacillota</taxon>
        <taxon>Clostridia</taxon>
        <taxon>Eubacteriales</taxon>
        <taxon>Intestinimonas</taxon>
    </lineage>
</organism>
<dbReference type="STRING" id="1297617.IB211_02030"/>
<evidence type="ECO:0000256" key="1">
    <source>
        <dbReference type="SAM" id="MobiDB-lite"/>
    </source>
</evidence>
<dbReference type="RefSeq" id="WP_058117945.1">
    <property type="nucleotide sequence ID" value="NZ_CP011307.1"/>
</dbReference>